<keyword evidence="1" id="KW-0812">Transmembrane</keyword>
<evidence type="ECO:0000313" key="3">
    <source>
        <dbReference type="Proteomes" id="UP000241167"/>
    </source>
</evidence>
<organism evidence="2 3">
    <name type="scientific">Allosphingosinicella deserti</name>
    <dbReference type="NCBI Taxonomy" id="2116704"/>
    <lineage>
        <taxon>Bacteria</taxon>
        <taxon>Pseudomonadati</taxon>
        <taxon>Pseudomonadota</taxon>
        <taxon>Alphaproteobacteria</taxon>
        <taxon>Sphingomonadales</taxon>
        <taxon>Sphingomonadaceae</taxon>
        <taxon>Allosphingosinicella</taxon>
    </lineage>
</organism>
<gene>
    <name evidence="2" type="ORF">C7I55_01675</name>
</gene>
<evidence type="ECO:0000313" key="2">
    <source>
        <dbReference type="EMBL" id="PSJ43122.1"/>
    </source>
</evidence>
<keyword evidence="1" id="KW-1133">Transmembrane helix</keyword>
<reference evidence="2 3" key="1">
    <citation type="submission" date="2018-03" db="EMBL/GenBank/DDBJ databases">
        <title>The draft genome of Sphingosinicella sp. GL-C-18.</title>
        <authorList>
            <person name="Liu L."/>
            <person name="Li L."/>
            <person name="Liang L."/>
            <person name="Zhang X."/>
            <person name="Wang T."/>
        </authorList>
    </citation>
    <scope>NUCLEOTIDE SEQUENCE [LARGE SCALE GENOMIC DNA]</scope>
    <source>
        <strain evidence="2 3">GL-C-18</strain>
    </source>
</reference>
<evidence type="ECO:0000256" key="1">
    <source>
        <dbReference type="SAM" id="Phobius"/>
    </source>
</evidence>
<name>A0A2P7QYS4_9SPHN</name>
<keyword evidence="1" id="KW-0472">Membrane</keyword>
<dbReference type="Proteomes" id="UP000241167">
    <property type="component" value="Unassembled WGS sequence"/>
</dbReference>
<feature type="transmembrane region" description="Helical" evidence="1">
    <location>
        <begin position="102"/>
        <end position="121"/>
    </location>
</feature>
<feature type="transmembrane region" description="Helical" evidence="1">
    <location>
        <begin position="17"/>
        <end position="36"/>
    </location>
</feature>
<dbReference type="RefSeq" id="WP_106511143.1">
    <property type="nucleotide sequence ID" value="NZ_PXYI01000001.1"/>
</dbReference>
<dbReference type="EMBL" id="PXYI01000001">
    <property type="protein sequence ID" value="PSJ43122.1"/>
    <property type="molecule type" value="Genomic_DNA"/>
</dbReference>
<feature type="transmembrane region" description="Helical" evidence="1">
    <location>
        <begin position="142"/>
        <end position="159"/>
    </location>
</feature>
<dbReference type="AlphaFoldDB" id="A0A2P7QYS4"/>
<comment type="caution">
    <text evidence="2">The sequence shown here is derived from an EMBL/GenBank/DDBJ whole genome shotgun (WGS) entry which is preliminary data.</text>
</comment>
<proteinExistence type="predicted"/>
<feature type="transmembrane region" description="Helical" evidence="1">
    <location>
        <begin position="42"/>
        <end position="61"/>
    </location>
</feature>
<feature type="transmembrane region" description="Helical" evidence="1">
    <location>
        <begin position="73"/>
        <end position="96"/>
    </location>
</feature>
<keyword evidence="3" id="KW-1185">Reference proteome</keyword>
<sequence length="202" mass="21142">MDVLKGFFSARGSTSRLRLLAFLAAALLPAWIAILLMRDGTVLVVTLAGALLGLTTAKLVIEAARRRQDMGKRAAPALVLLALAAVAAFALAFYGIAAGPRLLSYVALLLFFGVAAFLLLGTPKVDLASQQASSQGGRAGPIVAILLTALGASLAYAGYRWTEGAAQQRAQDQAVAEQRELHAPEDSGVDNLEAIYAKEHAQ</sequence>
<accession>A0A2P7QYS4</accession>
<protein>
    <submittedName>
        <fullName evidence="2">Uncharacterized protein</fullName>
    </submittedName>
</protein>